<accession>A0A132BC33</accession>
<evidence type="ECO:0000256" key="1">
    <source>
        <dbReference type="SAM" id="SignalP"/>
    </source>
</evidence>
<feature type="chain" id="PRO_5007288077" description="Heterokaryon incompatibility domain-containing protein" evidence="1">
    <location>
        <begin position="21"/>
        <end position="430"/>
    </location>
</feature>
<evidence type="ECO:0000313" key="4">
    <source>
        <dbReference type="Proteomes" id="UP000070700"/>
    </source>
</evidence>
<dbReference type="OrthoDB" id="3502806at2759"/>
<dbReference type="Proteomes" id="UP000070700">
    <property type="component" value="Unassembled WGS sequence"/>
</dbReference>
<proteinExistence type="predicted"/>
<feature type="signal peptide" evidence="1">
    <location>
        <begin position="1"/>
        <end position="20"/>
    </location>
</feature>
<dbReference type="InterPro" id="IPR010730">
    <property type="entry name" value="HET"/>
</dbReference>
<keyword evidence="1" id="KW-0732">Signal</keyword>
<protein>
    <recommendedName>
        <fullName evidence="2">Heterokaryon incompatibility domain-containing protein</fullName>
    </recommendedName>
</protein>
<evidence type="ECO:0000259" key="2">
    <source>
        <dbReference type="Pfam" id="PF06985"/>
    </source>
</evidence>
<dbReference type="AlphaFoldDB" id="A0A132BC33"/>
<dbReference type="EMBL" id="KQ947430">
    <property type="protein sequence ID" value="KUJ09938.1"/>
    <property type="molecule type" value="Genomic_DNA"/>
</dbReference>
<organism evidence="3 4">
    <name type="scientific">Mollisia scopiformis</name>
    <name type="common">Conifer needle endophyte fungus</name>
    <name type="synonym">Phialocephala scopiformis</name>
    <dbReference type="NCBI Taxonomy" id="149040"/>
    <lineage>
        <taxon>Eukaryota</taxon>
        <taxon>Fungi</taxon>
        <taxon>Dikarya</taxon>
        <taxon>Ascomycota</taxon>
        <taxon>Pezizomycotina</taxon>
        <taxon>Leotiomycetes</taxon>
        <taxon>Helotiales</taxon>
        <taxon>Mollisiaceae</taxon>
        <taxon>Mollisia</taxon>
    </lineage>
</organism>
<evidence type="ECO:0000313" key="3">
    <source>
        <dbReference type="EMBL" id="KUJ09938.1"/>
    </source>
</evidence>
<dbReference type="KEGG" id="psco:LY89DRAFT_266682"/>
<dbReference type="Pfam" id="PF06985">
    <property type="entry name" value="HET"/>
    <property type="match status" value="1"/>
</dbReference>
<dbReference type="InParanoid" id="A0A132BC33"/>
<sequence>MDRIYGLASLVLVAAAGADALTGLVGYEASPRPTIDQISGTVQGLQLVISSPPLQYILENSKWNTRGWTFQEWHLARRALIFTDDQVYYICSSASYCEDIALENFQPHLLMSLILENCNASTMRHYLPSRYTQCTGNGGWVEYIQLVEHYSKRELTYESDTLLAISGLLNDLHRASRNRFLCRVSIGLFHDALFWVPENRAELRWGTGDTPTLLFPTWSWASAKSAVKYRVFPASGRSLIEDWAVWTDSQLGILGTPLTEPQNDRFIVGMTFFSDRPTIKDAEAEARRRGTGLLGANHLHQYILKFKAEVATLQLVGGVINDFSSRGEALLDQRGAYMGVAILDKPRSQIEKVTGDFVNVQCMAISVSKSKMPYMDEPAFTTLPEDEELVNLMLVKEMETLFCISIGLGQVSKDTWDDWANAKSREIHLA</sequence>
<name>A0A132BC33_MOLSC</name>
<feature type="domain" description="Heterokaryon incompatibility" evidence="2">
    <location>
        <begin position="1"/>
        <end position="72"/>
    </location>
</feature>
<dbReference type="PANTHER" id="PTHR33112:SF12">
    <property type="entry name" value="HETEROKARYON INCOMPATIBILITY DOMAIN-CONTAINING PROTEIN"/>
    <property type="match status" value="1"/>
</dbReference>
<gene>
    <name evidence="3" type="ORF">LY89DRAFT_266682</name>
</gene>
<reference evidence="3 4" key="1">
    <citation type="submission" date="2015-10" db="EMBL/GenBank/DDBJ databases">
        <title>Full genome of DAOMC 229536 Phialocephala scopiformis, a fungal endophyte of spruce producing the potent anti-insectan compound rugulosin.</title>
        <authorList>
            <consortium name="DOE Joint Genome Institute"/>
            <person name="Walker A.K."/>
            <person name="Frasz S.L."/>
            <person name="Seifert K.A."/>
            <person name="Miller J.D."/>
            <person name="Mondo S.J."/>
            <person name="Labutti K."/>
            <person name="Lipzen A."/>
            <person name="Dockter R."/>
            <person name="Kennedy M."/>
            <person name="Grigoriev I.V."/>
            <person name="Spatafora J.W."/>
        </authorList>
    </citation>
    <scope>NUCLEOTIDE SEQUENCE [LARGE SCALE GENOMIC DNA]</scope>
    <source>
        <strain evidence="3 4">CBS 120377</strain>
    </source>
</reference>
<keyword evidence="4" id="KW-1185">Reference proteome</keyword>
<dbReference type="STRING" id="149040.A0A132BC33"/>
<dbReference type="GeneID" id="28816047"/>
<dbReference type="RefSeq" id="XP_018064293.1">
    <property type="nucleotide sequence ID" value="XM_018206321.1"/>
</dbReference>
<dbReference type="PANTHER" id="PTHR33112">
    <property type="entry name" value="DOMAIN PROTEIN, PUTATIVE-RELATED"/>
    <property type="match status" value="1"/>
</dbReference>